<dbReference type="SUPFAM" id="SSF53067">
    <property type="entry name" value="Actin-like ATPase domain"/>
    <property type="match status" value="2"/>
</dbReference>
<accession>A0A6N9H7T3</accession>
<dbReference type="PANTHER" id="PTHR43095">
    <property type="entry name" value="SUGAR KINASE"/>
    <property type="match status" value="1"/>
</dbReference>
<dbReference type="Proteomes" id="UP000469215">
    <property type="component" value="Unassembled WGS sequence"/>
</dbReference>
<dbReference type="Pfam" id="PF02782">
    <property type="entry name" value="FGGY_C"/>
    <property type="match status" value="1"/>
</dbReference>
<evidence type="ECO:0000256" key="2">
    <source>
        <dbReference type="ARBA" id="ARBA00022629"/>
    </source>
</evidence>
<evidence type="ECO:0000256" key="4">
    <source>
        <dbReference type="ARBA" id="ARBA00022777"/>
    </source>
</evidence>
<dbReference type="GO" id="GO:0016301">
    <property type="term" value="F:kinase activity"/>
    <property type="evidence" value="ECO:0007669"/>
    <property type="project" value="UniProtKB-KW"/>
</dbReference>
<evidence type="ECO:0000313" key="8">
    <source>
        <dbReference type="EMBL" id="MYM20128.1"/>
    </source>
</evidence>
<feature type="domain" description="Carbohydrate kinase FGGY N-terminal" evidence="6">
    <location>
        <begin position="1"/>
        <end position="215"/>
    </location>
</feature>
<dbReference type="Pfam" id="PF00370">
    <property type="entry name" value="FGGY_N"/>
    <property type="match status" value="1"/>
</dbReference>
<feature type="region of interest" description="Disordered" evidence="5">
    <location>
        <begin position="215"/>
        <end position="247"/>
    </location>
</feature>
<organism evidence="8 9">
    <name type="scientific">Brevibacterium rongguiense</name>
    <dbReference type="NCBI Taxonomy" id="2695267"/>
    <lineage>
        <taxon>Bacteria</taxon>
        <taxon>Bacillati</taxon>
        <taxon>Actinomycetota</taxon>
        <taxon>Actinomycetes</taxon>
        <taxon>Micrococcales</taxon>
        <taxon>Brevibacteriaceae</taxon>
        <taxon>Brevibacterium</taxon>
    </lineage>
</organism>
<evidence type="ECO:0000259" key="7">
    <source>
        <dbReference type="Pfam" id="PF02782"/>
    </source>
</evidence>
<sequence>MVLALDLGTSAVKAALVDADRGTACGSGRVAYPTRTLPGGGAEQDPAAWLAAARTACEQCFASAGITARRTGDAEIIALGLTGQMQDVVLLGAHPVPALAPAILYSDVRAAGDAQALGELLPRWEAIAGNEQDATSCAATLRRLAREEPDLLARTERVVFGPAGYLAAALGCGAWCDLTTASTTGLLDLSARAWSADVAGALGLSLDLLPDLAQAAPPTRPEGRVGRRGAPAGSGAPEQTGSSGALVGRTDERAAGLLGLPRGIPVVLAPGDAAATTLGAVGLQPGAGYAYLGTSGWVAEVTPAGAARREGASHRLALPDTRARLEISAVLAAGGAADWARAAFLDGASPARADALLAERESSRGRGPSGLLALPSIRGERFPVRDAAARGAVIGMDAATRGIDLYAAVLEGVALALSHALEPGTGGTLPVAGGGAASGPWLRVLADVTGRPVRRIGTEDAAVRGAALAAAGAV</sequence>
<gene>
    <name evidence="8" type="ORF">GSY69_09150</name>
</gene>
<dbReference type="InterPro" id="IPR000577">
    <property type="entry name" value="Carb_kinase_FGGY"/>
</dbReference>
<keyword evidence="4 8" id="KW-0418">Kinase</keyword>
<keyword evidence="9" id="KW-1185">Reference proteome</keyword>
<dbReference type="Gene3D" id="3.30.420.40">
    <property type="match status" value="2"/>
</dbReference>
<keyword evidence="2" id="KW-0119">Carbohydrate metabolism</keyword>
<comment type="similarity">
    <text evidence="1">Belongs to the FGGY kinase family.</text>
</comment>
<feature type="non-terminal residue" evidence="8">
    <location>
        <position position="474"/>
    </location>
</feature>
<reference evidence="8 9" key="1">
    <citation type="submission" date="2020-01" db="EMBL/GenBank/DDBJ databases">
        <authorList>
            <person name="Deng T."/>
        </authorList>
    </citation>
    <scope>NUCLEOTIDE SEQUENCE [LARGE SCALE GENOMIC DNA]</scope>
    <source>
        <strain evidence="8 9">5221</strain>
    </source>
</reference>
<protein>
    <submittedName>
        <fullName evidence="8">Sugar kinase</fullName>
    </submittedName>
</protein>
<dbReference type="PIRSF" id="PIRSF000538">
    <property type="entry name" value="GlpK"/>
    <property type="match status" value="1"/>
</dbReference>
<dbReference type="EMBL" id="WWEQ01000036">
    <property type="protein sequence ID" value="MYM20128.1"/>
    <property type="molecule type" value="Genomic_DNA"/>
</dbReference>
<dbReference type="InterPro" id="IPR050406">
    <property type="entry name" value="FGGY_Carb_Kinase"/>
</dbReference>
<feature type="domain" description="Carbohydrate kinase FGGY C-terminal" evidence="7">
    <location>
        <begin position="290"/>
        <end position="472"/>
    </location>
</feature>
<dbReference type="AlphaFoldDB" id="A0A6N9H7T3"/>
<comment type="caution">
    <text evidence="8">The sequence shown here is derived from an EMBL/GenBank/DDBJ whole genome shotgun (WGS) entry which is preliminary data.</text>
</comment>
<evidence type="ECO:0000256" key="1">
    <source>
        <dbReference type="ARBA" id="ARBA00009156"/>
    </source>
</evidence>
<feature type="compositionally biased region" description="Low complexity" evidence="5">
    <location>
        <begin position="228"/>
        <end position="237"/>
    </location>
</feature>
<keyword evidence="3" id="KW-0808">Transferase</keyword>
<dbReference type="InterPro" id="IPR018485">
    <property type="entry name" value="FGGY_C"/>
</dbReference>
<name>A0A6N9H7T3_9MICO</name>
<evidence type="ECO:0000256" key="5">
    <source>
        <dbReference type="SAM" id="MobiDB-lite"/>
    </source>
</evidence>
<dbReference type="InterPro" id="IPR018484">
    <property type="entry name" value="FGGY_N"/>
</dbReference>
<proteinExistence type="inferred from homology"/>
<dbReference type="GO" id="GO:0042732">
    <property type="term" value="P:D-xylose metabolic process"/>
    <property type="evidence" value="ECO:0007669"/>
    <property type="project" value="UniProtKB-KW"/>
</dbReference>
<keyword evidence="2" id="KW-0859">Xylose metabolism</keyword>
<dbReference type="PANTHER" id="PTHR43095:SF5">
    <property type="entry name" value="XYLULOSE KINASE"/>
    <property type="match status" value="1"/>
</dbReference>
<evidence type="ECO:0000256" key="3">
    <source>
        <dbReference type="ARBA" id="ARBA00022679"/>
    </source>
</evidence>
<dbReference type="InterPro" id="IPR043129">
    <property type="entry name" value="ATPase_NBD"/>
</dbReference>
<evidence type="ECO:0000259" key="6">
    <source>
        <dbReference type="Pfam" id="PF00370"/>
    </source>
</evidence>
<evidence type="ECO:0000313" key="9">
    <source>
        <dbReference type="Proteomes" id="UP000469215"/>
    </source>
</evidence>